<evidence type="ECO:0000313" key="2">
    <source>
        <dbReference type="Proteomes" id="UP001163223"/>
    </source>
</evidence>
<sequence length="176" mass="19472">MNVRHVVLSGCSGGGKSTLLAELDRRGFATVCEPGRRIVEEELRGDGAALPWIDLTAFAARAIEVAADDRRRMADQAGWVFFDRGLVDAAVALQHATGQPAREVLAPWEPYHRSAFLTPPWPDIYVTDDERRHDMAEAAAEYERLLIAYRALGYDAIILPKVGVADRADFILRQLG</sequence>
<organism evidence="1 2">
    <name type="scientific">Antarcticirhabdus aurantiaca</name>
    <dbReference type="NCBI Taxonomy" id="2606717"/>
    <lineage>
        <taxon>Bacteria</taxon>
        <taxon>Pseudomonadati</taxon>
        <taxon>Pseudomonadota</taxon>
        <taxon>Alphaproteobacteria</taxon>
        <taxon>Hyphomicrobiales</taxon>
        <taxon>Aurantimonadaceae</taxon>
        <taxon>Antarcticirhabdus</taxon>
    </lineage>
</organism>
<gene>
    <name evidence="1" type="ORF">OXU80_23685</name>
</gene>
<protein>
    <submittedName>
        <fullName evidence="1">AAA family ATPase</fullName>
    </submittedName>
</protein>
<reference evidence="1" key="1">
    <citation type="submission" date="2022-11" db="EMBL/GenBank/DDBJ databases">
        <title>beta-Carotene-producing bacterium, Jeongeuplla avenae sp. nov., alleviates the salt stress of Arabidopsis seedlings.</title>
        <authorList>
            <person name="Jiang L."/>
            <person name="Lee J."/>
        </authorList>
    </citation>
    <scope>NUCLEOTIDE SEQUENCE</scope>
    <source>
        <strain evidence="1">DY_R2A_6</strain>
    </source>
</reference>
<dbReference type="EMBL" id="CP113520">
    <property type="protein sequence ID" value="WAJ27810.1"/>
    <property type="molecule type" value="Genomic_DNA"/>
</dbReference>
<keyword evidence="2" id="KW-1185">Reference proteome</keyword>
<name>A0ACD4NLP4_9HYPH</name>
<accession>A0ACD4NLP4</accession>
<dbReference type="Proteomes" id="UP001163223">
    <property type="component" value="Chromosome"/>
</dbReference>
<evidence type="ECO:0000313" key="1">
    <source>
        <dbReference type="EMBL" id="WAJ27810.1"/>
    </source>
</evidence>
<proteinExistence type="predicted"/>